<organism evidence="1 2">
    <name type="scientific">Actinacidiphila oryziradicis</name>
    <dbReference type="NCBI Taxonomy" id="2571141"/>
    <lineage>
        <taxon>Bacteria</taxon>
        <taxon>Bacillati</taxon>
        <taxon>Actinomycetota</taxon>
        <taxon>Actinomycetes</taxon>
        <taxon>Kitasatosporales</taxon>
        <taxon>Streptomycetaceae</taxon>
        <taxon>Actinacidiphila</taxon>
    </lineage>
</organism>
<sequence length="147" mass="15874">MAAVPNGTYAIARPGEQLLTMEGGSAEPKTPAVLLPPTGTPGEQEWSLEGLSNGNFTIRNLESGTYLGFDGDPEVNKPVGGYAERREWALYQSSAPHTFHLVVPGGPIDGEELAADLSMLRIFPPRIALRPLDVGDKRQAWTFELVD</sequence>
<reference evidence="1 2" key="1">
    <citation type="submission" date="2019-04" db="EMBL/GenBank/DDBJ databases">
        <title>Streptomyces oryziradicis sp. nov., a novel actinomycete isolated from rhizosphere soil of rice (Oryza sativa L.).</title>
        <authorList>
            <person name="Li C."/>
        </authorList>
    </citation>
    <scope>NUCLEOTIDE SEQUENCE [LARGE SCALE GENOMIC DNA]</scope>
    <source>
        <strain evidence="1 2">NEAU-C40</strain>
    </source>
</reference>
<gene>
    <name evidence="1" type="ORF">FCI23_31430</name>
</gene>
<proteinExistence type="predicted"/>
<dbReference type="Proteomes" id="UP000305778">
    <property type="component" value="Unassembled WGS sequence"/>
</dbReference>
<keyword evidence="2" id="KW-1185">Reference proteome</keyword>
<dbReference type="SUPFAM" id="SSF50370">
    <property type="entry name" value="Ricin B-like lectins"/>
    <property type="match status" value="1"/>
</dbReference>
<evidence type="ECO:0000313" key="2">
    <source>
        <dbReference type="Proteomes" id="UP000305778"/>
    </source>
</evidence>
<protein>
    <recommendedName>
        <fullName evidence="3">Ricin B lectin domain-containing protein</fullName>
    </recommendedName>
</protein>
<evidence type="ECO:0008006" key="3">
    <source>
        <dbReference type="Google" id="ProtNLM"/>
    </source>
</evidence>
<name>A0A4V5MZ25_9ACTN</name>
<dbReference type="AlphaFoldDB" id="A0A4V5MZ25"/>
<evidence type="ECO:0000313" key="1">
    <source>
        <dbReference type="EMBL" id="TKA06439.1"/>
    </source>
</evidence>
<dbReference type="RefSeq" id="WP_136727369.1">
    <property type="nucleotide sequence ID" value="NZ_SUMC01000038.1"/>
</dbReference>
<comment type="caution">
    <text evidence="1">The sequence shown here is derived from an EMBL/GenBank/DDBJ whole genome shotgun (WGS) entry which is preliminary data.</text>
</comment>
<dbReference type="InterPro" id="IPR035992">
    <property type="entry name" value="Ricin_B-like_lectins"/>
</dbReference>
<dbReference type="EMBL" id="SUMC01000038">
    <property type="protein sequence ID" value="TKA06439.1"/>
    <property type="molecule type" value="Genomic_DNA"/>
</dbReference>
<accession>A0A4V5MZ25</accession>
<dbReference type="OrthoDB" id="4191039at2"/>
<dbReference type="Gene3D" id="2.80.10.50">
    <property type="match status" value="1"/>
</dbReference>